<dbReference type="AlphaFoldDB" id="A0A2T1ER10"/>
<dbReference type="NCBIfam" id="NF033921">
    <property type="entry name" value="por_somb"/>
    <property type="match status" value="1"/>
</dbReference>
<sequence length="568" mass="60564">MFKQFVHSLLFSPVLLGTAVVAASAQGLQPTLNSPSSEKLAAQSALMQGKEAIATSQPVSQSPSKSLETHDRALLAQVAQEPDDAFAQVTSVSQLTDVKPTDWAFQALQSLVERYGCIVGYPDKTYRGNRALTRYEFAAGLNACMDRINELIAAGTADLVKKEDLAVLQNLQEGFAAELATLRGRVDGLETRTATLEKQQFSTTTKLNAEAIFAVAGVATGDTVNGNAVQKNTVLGDRIRLNFDTSFNGEDLLRVRLQAFNLNPFSSNATFTPEGDLRLAVTDGGTNSVEIDALLYQFKLGEKTSIVLEANAGAIDDFTDTINPFLDGDGGSGALSQFGTRNSIYYLLNGAGIGIKHEFSEKLELSLGYLANDAASPNAGSGLFNGAFGAIAQLTFRPFEPLAIGLTYIHAYNNDFRANGSGGSNNANLGNLGEAFNSDSFGLSASFQLNPNIVINGSVGYTTANVLSGTKGSVDIWNWAVGLAFPDLFRKGSIAGIVVGMEPKVTSASSRLNFLEDRDTSLHVEGFYQFQLTDNIAITPGIIWLTAPDHNSNNDGIVIGVIRTTFVF</sequence>
<feature type="chain" id="PRO_5015374601" description="SLH domain-containing protein" evidence="2">
    <location>
        <begin position="23"/>
        <end position="568"/>
    </location>
</feature>
<evidence type="ECO:0000256" key="2">
    <source>
        <dbReference type="RuleBase" id="RU363072"/>
    </source>
</evidence>
<evidence type="ECO:0000256" key="1">
    <source>
        <dbReference type="ARBA" id="ARBA00008769"/>
    </source>
</evidence>
<dbReference type="Pfam" id="PF04966">
    <property type="entry name" value="OprB"/>
    <property type="match status" value="1"/>
</dbReference>
<comment type="similarity">
    <text evidence="1 2">Belongs to the OprB family.</text>
</comment>
<dbReference type="EMBL" id="PVWK01000010">
    <property type="protein sequence ID" value="PSB35176.1"/>
    <property type="molecule type" value="Genomic_DNA"/>
</dbReference>
<proteinExistence type="inferred from homology"/>
<evidence type="ECO:0000313" key="4">
    <source>
        <dbReference type="EMBL" id="PSB35176.1"/>
    </source>
</evidence>
<dbReference type="GO" id="GO:0008643">
    <property type="term" value="P:carbohydrate transport"/>
    <property type="evidence" value="ECO:0007669"/>
    <property type="project" value="InterPro"/>
</dbReference>
<keyword evidence="2" id="KW-0732">Signal</keyword>
<dbReference type="InterPro" id="IPR001119">
    <property type="entry name" value="SLH_dom"/>
</dbReference>
<accession>A0A2T1ER10</accession>
<reference evidence="5" key="1">
    <citation type="submission" date="2018-02" db="EMBL/GenBank/DDBJ databases">
        <authorList>
            <person name="Moore K."/>
            <person name="Momper L."/>
        </authorList>
    </citation>
    <scope>NUCLEOTIDE SEQUENCE [LARGE SCALE GENOMIC DNA]</scope>
    <source>
        <strain evidence="5">ULC18</strain>
    </source>
</reference>
<dbReference type="InterPro" id="IPR051465">
    <property type="entry name" value="Cell_Envelope_Struct_Comp"/>
</dbReference>
<dbReference type="InterPro" id="IPR047684">
    <property type="entry name" value="Por_som-like"/>
</dbReference>
<reference evidence="4 5" key="2">
    <citation type="submission" date="2018-03" db="EMBL/GenBank/DDBJ databases">
        <title>The ancient ancestry and fast evolution of plastids.</title>
        <authorList>
            <person name="Moore K.R."/>
            <person name="Magnabosco C."/>
            <person name="Momper L."/>
            <person name="Gold D.A."/>
            <person name="Bosak T."/>
            <person name="Fournier G.P."/>
        </authorList>
    </citation>
    <scope>NUCLEOTIDE SEQUENCE [LARGE SCALE GENOMIC DNA]</scope>
    <source>
        <strain evidence="4 5">ULC18</strain>
    </source>
</reference>
<dbReference type="OrthoDB" id="568669at2"/>
<comment type="caution">
    <text evidence="4">The sequence shown here is derived from an EMBL/GenBank/DDBJ whole genome shotgun (WGS) entry which is preliminary data.</text>
</comment>
<dbReference type="SUPFAM" id="SSF56935">
    <property type="entry name" value="Porins"/>
    <property type="match status" value="1"/>
</dbReference>
<dbReference type="GO" id="GO:0016020">
    <property type="term" value="C:membrane"/>
    <property type="evidence" value="ECO:0007669"/>
    <property type="project" value="InterPro"/>
</dbReference>
<feature type="signal peptide" evidence="2">
    <location>
        <begin position="1"/>
        <end position="22"/>
    </location>
</feature>
<name>A0A2T1ER10_9CYAN</name>
<dbReference type="InterPro" id="IPR038673">
    <property type="entry name" value="OprB_sf"/>
</dbReference>
<dbReference type="Pfam" id="PF00395">
    <property type="entry name" value="SLH"/>
    <property type="match status" value="1"/>
</dbReference>
<dbReference type="InterPro" id="IPR007049">
    <property type="entry name" value="Carb-sel_porin_OprB"/>
</dbReference>
<dbReference type="PROSITE" id="PS51272">
    <property type="entry name" value="SLH"/>
    <property type="match status" value="1"/>
</dbReference>
<dbReference type="PANTHER" id="PTHR43308:SF1">
    <property type="entry name" value="OUTER MEMBRANE PROTEIN ALPHA"/>
    <property type="match status" value="1"/>
</dbReference>
<evidence type="ECO:0000259" key="3">
    <source>
        <dbReference type="PROSITE" id="PS51272"/>
    </source>
</evidence>
<gene>
    <name evidence="4" type="ORF">C7B82_01445</name>
</gene>
<evidence type="ECO:0000313" key="5">
    <source>
        <dbReference type="Proteomes" id="UP000239576"/>
    </source>
</evidence>
<feature type="domain" description="SLH" evidence="3">
    <location>
        <begin position="91"/>
        <end position="155"/>
    </location>
</feature>
<keyword evidence="5" id="KW-1185">Reference proteome</keyword>
<dbReference type="RefSeq" id="WP_106254532.1">
    <property type="nucleotide sequence ID" value="NZ_CAWNSW010000022.1"/>
</dbReference>
<dbReference type="PANTHER" id="PTHR43308">
    <property type="entry name" value="OUTER MEMBRANE PROTEIN ALPHA-RELATED"/>
    <property type="match status" value="1"/>
</dbReference>
<protein>
    <recommendedName>
        <fullName evidence="3">SLH domain-containing protein</fullName>
    </recommendedName>
</protein>
<dbReference type="Proteomes" id="UP000239576">
    <property type="component" value="Unassembled WGS sequence"/>
</dbReference>
<organism evidence="4 5">
    <name type="scientific">Stenomitos frigidus ULC18</name>
    <dbReference type="NCBI Taxonomy" id="2107698"/>
    <lineage>
        <taxon>Bacteria</taxon>
        <taxon>Bacillati</taxon>
        <taxon>Cyanobacteriota</taxon>
        <taxon>Cyanophyceae</taxon>
        <taxon>Leptolyngbyales</taxon>
        <taxon>Leptolyngbyaceae</taxon>
        <taxon>Stenomitos</taxon>
    </lineage>
</organism>
<dbReference type="GO" id="GO:0015288">
    <property type="term" value="F:porin activity"/>
    <property type="evidence" value="ECO:0007669"/>
    <property type="project" value="InterPro"/>
</dbReference>
<dbReference type="Gene3D" id="2.40.160.180">
    <property type="entry name" value="Carbohydrate-selective porin OprB"/>
    <property type="match status" value="1"/>
</dbReference>